<keyword evidence="2" id="KW-1185">Reference proteome</keyword>
<evidence type="ECO:0000313" key="1">
    <source>
        <dbReference type="EMBL" id="WOH05835.1"/>
    </source>
</evidence>
<dbReference type="Proteomes" id="UP000077755">
    <property type="component" value="Chromosome 6"/>
</dbReference>
<dbReference type="PANTHER" id="PTHR46371">
    <property type="entry name" value="OS04G0464100 PROTEIN"/>
    <property type="match status" value="1"/>
</dbReference>
<proteinExistence type="predicted"/>
<dbReference type="Gene3D" id="3.30.70.100">
    <property type="match status" value="1"/>
</dbReference>
<evidence type="ECO:0008006" key="3">
    <source>
        <dbReference type="Google" id="ProtNLM"/>
    </source>
</evidence>
<protein>
    <recommendedName>
        <fullName evidence="3">HMA domain-containing protein</fullName>
    </recommendedName>
</protein>
<dbReference type="EMBL" id="CP093348">
    <property type="protein sequence ID" value="WOH05835.1"/>
    <property type="molecule type" value="Genomic_DNA"/>
</dbReference>
<evidence type="ECO:0000313" key="2">
    <source>
        <dbReference type="Proteomes" id="UP000077755"/>
    </source>
</evidence>
<reference evidence="1" key="2">
    <citation type="submission" date="2022-03" db="EMBL/GenBank/DDBJ databases">
        <title>Draft title - Genomic analysis of global carrot germplasm unveils the trajectory of domestication and the origin of high carotenoid orange carrot.</title>
        <authorList>
            <person name="Iorizzo M."/>
            <person name="Ellison S."/>
            <person name="Senalik D."/>
            <person name="Macko-Podgorni A."/>
            <person name="Grzebelus D."/>
            <person name="Bostan H."/>
            <person name="Rolling W."/>
            <person name="Curaba J."/>
            <person name="Simon P."/>
        </authorList>
    </citation>
    <scope>NUCLEOTIDE SEQUENCE</scope>
    <source>
        <tissue evidence="1">Leaf</tissue>
    </source>
</reference>
<organism evidence="1 2">
    <name type="scientific">Daucus carota subsp. sativus</name>
    <name type="common">Carrot</name>
    <dbReference type="NCBI Taxonomy" id="79200"/>
    <lineage>
        <taxon>Eukaryota</taxon>
        <taxon>Viridiplantae</taxon>
        <taxon>Streptophyta</taxon>
        <taxon>Embryophyta</taxon>
        <taxon>Tracheophyta</taxon>
        <taxon>Spermatophyta</taxon>
        <taxon>Magnoliopsida</taxon>
        <taxon>eudicotyledons</taxon>
        <taxon>Gunneridae</taxon>
        <taxon>Pentapetalae</taxon>
        <taxon>asterids</taxon>
        <taxon>campanulids</taxon>
        <taxon>Apiales</taxon>
        <taxon>Apiaceae</taxon>
        <taxon>Apioideae</taxon>
        <taxon>Scandiceae</taxon>
        <taxon>Daucinae</taxon>
        <taxon>Daucus</taxon>
        <taxon>Daucus sect. Daucus</taxon>
    </lineage>
</organism>
<dbReference type="InterPro" id="IPR044296">
    <property type="entry name" value="HIPP46"/>
</dbReference>
<dbReference type="KEGG" id="dcr:108227019"/>
<name>A0AAF0XD48_DAUCS</name>
<sequence length="121" mass="13434">MKQKVVIKVAMCSPQKSRVKAMKIAATSYGVEAVALKGDDKDQIEVIGEGIDTIELAKSLRKYVGRADVVSVGPFKEENKKETEEEKKDVVVPIGYYGYTCPPYNYAPLPCYYDEPSCSIM</sequence>
<gene>
    <name evidence="1" type="ORF">DCAR_0625256</name>
</gene>
<accession>A0AAF0XD48</accession>
<dbReference type="AlphaFoldDB" id="A0AAF0XD48"/>
<reference evidence="1" key="1">
    <citation type="journal article" date="2016" name="Nat. Genet.">
        <title>A high-quality carrot genome assembly provides new insights into carotenoid accumulation and asterid genome evolution.</title>
        <authorList>
            <person name="Iorizzo M."/>
            <person name="Ellison S."/>
            <person name="Senalik D."/>
            <person name="Zeng P."/>
            <person name="Satapoomin P."/>
            <person name="Huang J."/>
            <person name="Bowman M."/>
            <person name="Iovene M."/>
            <person name="Sanseverino W."/>
            <person name="Cavagnaro P."/>
            <person name="Yildiz M."/>
            <person name="Macko-Podgorni A."/>
            <person name="Moranska E."/>
            <person name="Grzebelus E."/>
            <person name="Grzebelus D."/>
            <person name="Ashrafi H."/>
            <person name="Zheng Z."/>
            <person name="Cheng S."/>
            <person name="Spooner D."/>
            <person name="Van Deynze A."/>
            <person name="Simon P."/>
        </authorList>
    </citation>
    <scope>NUCLEOTIDE SEQUENCE</scope>
    <source>
        <tissue evidence="1">Leaf</tissue>
    </source>
</reference>